<dbReference type="SUPFAM" id="SSF51395">
    <property type="entry name" value="FMN-linked oxidoreductases"/>
    <property type="match status" value="1"/>
</dbReference>
<evidence type="ECO:0000256" key="3">
    <source>
        <dbReference type="ARBA" id="ARBA00022694"/>
    </source>
</evidence>
<dbReference type="EC" id="1.3.1.-" evidence="5"/>
<dbReference type="AlphaFoldDB" id="A0A9E2L029"/>
<feature type="binding site" evidence="7">
    <location>
        <position position="167"/>
    </location>
    <ligand>
        <name>FMN</name>
        <dbReference type="ChEBI" id="CHEBI:58210"/>
    </ligand>
</feature>
<dbReference type="GO" id="GO:0003723">
    <property type="term" value="F:RNA binding"/>
    <property type="evidence" value="ECO:0007669"/>
    <property type="project" value="TreeGrafter"/>
</dbReference>
<sequence length="324" mass="36954">MKLVLAPMAAITHQALRLLIQSFGGCDEYFTEMIQAGTLLTGGPFEKYYLLQDPEPQKIVWQITGNKKESMGQAAALLSDLGGVGVDINMGCCAPDIVRTGAGIAWMLKPISETEAMVKEVAKNVKKKSDLRFSVKMRLGAEDFTEKSLQNFVDMLVYNGVEQITLHPRTEKEKYRNPPRYQWFSFLCDYVEEKQYPVSLVLNGGIQDSAGVQKIITTEPRVSTLMIGRAAVQKPWIFSQIQGSNPESVDLLQLGFDFIDNLMLYQPPEFYKTRLQRFFAFYSDNVQFAQYLRTQLLNHPTPEGCKKELEKYFEQCPHERYKNL</sequence>
<comment type="similarity">
    <text evidence="5">Belongs to the dus family.</text>
</comment>
<organism evidence="9 10">
    <name type="scientific">Candidatus Treponema excrementipullorum</name>
    <dbReference type="NCBI Taxonomy" id="2838768"/>
    <lineage>
        <taxon>Bacteria</taxon>
        <taxon>Pseudomonadati</taxon>
        <taxon>Spirochaetota</taxon>
        <taxon>Spirochaetia</taxon>
        <taxon>Spirochaetales</taxon>
        <taxon>Treponemataceae</taxon>
        <taxon>Treponema</taxon>
    </lineage>
</organism>
<evidence type="ECO:0000256" key="5">
    <source>
        <dbReference type="PIRNR" id="PIRNR006621"/>
    </source>
</evidence>
<gene>
    <name evidence="9" type="ORF">IAA16_01870</name>
</gene>
<evidence type="ECO:0000256" key="1">
    <source>
        <dbReference type="ARBA" id="ARBA00022630"/>
    </source>
</evidence>
<protein>
    <recommendedName>
        <fullName evidence="5">tRNA-dihydrouridine synthase</fullName>
        <ecNumber evidence="5">1.3.1.-</ecNumber>
    </recommendedName>
</protein>
<dbReference type="PANTHER" id="PTHR45846">
    <property type="entry name" value="TRNA-DIHYDROURIDINE(47) SYNTHASE [NAD(P)(+)]-LIKE"/>
    <property type="match status" value="1"/>
</dbReference>
<feature type="binding site" evidence="7">
    <location>
        <position position="62"/>
    </location>
    <ligand>
        <name>FMN</name>
        <dbReference type="ChEBI" id="CHEBI:58210"/>
    </ligand>
</feature>
<dbReference type="EMBL" id="JAHLFV010000043">
    <property type="protein sequence ID" value="MBU3849294.1"/>
    <property type="molecule type" value="Genomic_DNA"/>
</dbReference>
<comment type="cofactor">
    <cofactor evidence="5 7">
        <name>FMN</name>
        <dbReference type="ChEBI" id="CHEBI:58210"/>
    </cofactor>
</comment>
<dbReference type="InterPro" id="IPR001269">
    <property type="entry name" value="DUS_fam"/>
</dbReference>
<evidence type="ECO:0000256" key="6">
    <source>
        <dbReference type="PIRSR" id="PIRSR006621-1"/>
    </source>
</evidence>
<name>A0A9E2L029_9SPIR</name>
<keyword evidence="2 5" id="KW-0288">FMN</keyword>
<feature type="domain" description="DUS-like FMN-binding" evidence="8">
    <location>
        <begin position="5"/>
        <end position="243"/>
    </location>
</feature>
<keyword evidence="3 5" id="KW-0819">tRNA processing</keyword>
<reference evidence="9" key="1">
    <citation type="journal article" date="2021" name="PeerJ">
        <title>Extensive microbial diversity within the chicken gut microbiome revealed by metagenomics and culture.</title>
        <authorList>
            <person name="Gilroy R."/>
            <person name="Ravi A."/>
            <person name="Getino M."/>
            <person name="Pursley I."/>
            <person name="Horton D.L."/>
            <person name="Alikhan N.F."/>
            <person name="Baker D."/>
            <person name="Gharbi K."/>
            <person name="Hall N."/>
            <person name="Watson M."/>
            <person name="Adriaenssens E.M."/>
            <person name="Foster-Nyarko E."/>
            <person name="Jarju S."/>
            <person name="Secka A."/>
            <person name="Antonio M."/>
            <person name="Oren A."/>
            <person name="Chaudhuri R.R."/>
            <person name="La Ragione R."/>
            <person name="Hildebrand F."/>
            <person name="Pallen M.J."/>
        </authorList>
    </citation>
    <scope>NUCLEOTIDE SEQUENCE</scope>
    <source>
        <strain evidence="9">Gambia15-2214</strain>
    </source>
</reference>
<keyword evidence="4 5" id="KW-0560">Oxidoreductase</keyword>
<evidence type="ECO:0000256" key="7">
    <source>
        <dbReference type="PIRSR" id="PIRSR006621-2"/>
    </source>
</evidence>
<evidence type="ECO:0000256" key="2">
    <source>
        <dbReference type="ARBA" id="ARBA00022643"/>
    </source>
</evidence>
<dbReference type="GO" id="GO:0050660">
    <property type="term" value="F:flavin adenine dinucleotide binding"/>
    <property type="evidence" value="ECO:0007669"/>
    <property type="project" value="InterPro"/>
</dbReference>
<dbReference type="PANTHER" id="PTHR45846:SF1">
    <property type="entry name" value="TRNA-DIHYDROURIDINE(47) SYNTHASE [NAD(P)(+)]-LIKE"/>
    <property type="match status" value="1"/>
</dbReference>
<evidence type="ECO:0000259" key="8">
    <source>
        <dbReference type="Pfam" id="PF01207"/>
    </source>
</evidence>
<dbReference type="CDD" id="cd02801">
    <property type="entry name" value="DUS_like_FMN"/>
    <property type="match status" value="1"/>
</dbReference>
<evidence type="ECO:0000256" key="4">
    <source>
        <dbReference type="ARBA" id="ARBA00023002"/>
    </source>
</evidence>
<reference evidence="9" key="2">
    <citation type="submission" date="2021-04" db="EMBL/GenBank/DDBJ databases">
        <authorList>
            <person name="Gilroy R."/>
        </authorList>
    </citation>
    <scope>NUCLEOTIDE SEQUENCE</scope>
    <source>
        <strain evidence="9">Gambia15-2214</strain>
    </source>
</reference>
<evidence type="ECO:0000313" key="9">
    <source>
        <dbReference type="EMBL" id="MBU3849294.1"/>
    </source>
</evidence>
<comment type="function">
    <text evidence="5">Catalyzes the synthesis of 5,6-dihydrouridine (D), a modified base found in the D-loop of most tRNAs, via the reduction of the C5-C6 double bond in target uridines.</text>
</comment>
<dbReference type="GO" id="GO:0017150">
    <property type="term" value="F:tRNA dihydrouridine synthase activity"/>
    <property type="evidence" value="ECO:0007669"/>
    <property type="project" value="InterPro"/>
</dbReference>
<dbReference type="Gene3D" id="3.20.20.70">
    <property type="entry name" value="Aldolase class I"/>
    <property type="match status" value="1"/>
</dbReference>
<feature type="binding site" evidence="7">
    <location>
        <position position="136"/>
    </location>
    <ligand>
        <name>FMN</name>
        <dbReference type="ChEBI" id="CHEBI:58210"/>
    </ligand>
</feature>
<dbReference type="InterPro" id="IPR013785">
    <property type="entry name" value="Aldolase_TIM"/>
</dbReference>
<proteinExistence type="inferred from homology"/>
<accession>A0A9E2L029</accession>
<feature type="binding site" evidence="7">
    <location>
        <begin position="203"/>
        <end position="205"/>
    </location>
    <ligand>
        <name>FMN</name>
        <dbReference type="ChEBI" id="CHEBI:58210"/>
    </ligand>
</feature>
<keyword evidence="1 5" id="KW-0285">Flavoprotein</keyword>
<dbReference type="InterPro" id="IPR035587">
    <property type="entry name" value="DUS-like_FMN-bd"/>
</dbReference>
<feature type="active site" description="Proton donor" evidence="6">
    <location>
        <position position="92"/>
    </location>
</feature>
<evidence type="ECO:0000313" key="10">
    <source>
        <dbReference type="Proteomes" id="UP000823914"/>
    </source>
</evidence>
<dbReference type="Proteomes" id="UP000823914">
    <property type="component" value="Unassembled WGS sequence"/>
</dbReference>
<comment type="caution">
    <text evidence="9">The sequence shown here is derived from an EMBL/GenBank/DDBJ whole genome shotgun (WGS) entry which is preliminary data.</text>
</comment>
<keyword evidence="7" id="KW-0547">Nucleotide-binding</keyword>
<dbReference type="Pfam" id="PF01207">
    <property type="entry name" value="Dus"/>
    <property type="match status" value="1"/>
</dbReference>
<dbReference type="PIRSF" id="PIRSF006621">
    <property type="entry name" value="Dus"/>
    <property type="match status" value="1"/>
</dbReference>
<feature type="binding site" evidence="7">
    <location>
        <begin position="7"/>
        <end position="9"/>
    </location>
    <ligand>
        <name>FMN</name>
        <dbReference type="ChEBI" id="CHEBI:58210"/>
    </ligand>
</feature>
<feature type="binding site" evidence="7">
    <location>
        <begin position="228"/>
        <end position="229"/>
    </location>
    <ligand>
        <name>FMN</name>
        <dbReference type="ChEBI" id="CHEBI:58210"/>
    </ligand>
</feature>